<proteinExistence type="predicted"/>
<feature type="transmembrane region" description="Helical" evidence="1">
    <location>
        <begin position="101"/>
        <end position="129"/>
    </location>
</feature>
<dbReference type="Proteomes" id="UP000659630">
    <property type="component" value="Unassembled WGS sequence"/>
</dbReference>
<dbReference type="AlphaFoldDB" id="A0A923IC35"/>
<protein>
    <submittedName>
        <fullName evidence="2">Uncharacterized protein</fullName>
    </submittedName>
</protein>
<feature type="transmembrane region" description="Helical" evidence="1">
    <location>
        <begin position="194"/>
        <end position="209"/>
    </location>
</feature>
<organism evidence="2 3">
    <name type="scientific">Anaerofilum hominis</name>
    <dbReference type="NCBI Taxonomy" id="2763016"/>
    <lineage>
        <taxon>Bacteria</taxon>
        <taxon>Bacillati</taxon>
        <taxon>Bacillota</taxon>
        <taxon>Clostridia</taxon>
        <taxon>Eubacteriales</taxon>
        <taxon>Oscillospiraceae</taxon>
        <taxon>Anaerofilum</taxon>
    </lineage>
</organism>
<accession>A0A923IC35</accession>
<keyword evidence="3" id="KW-1185">Reference proteome</keyword>
<comment type="caution">
    <text evidence="2">The sequence shown here is derived from an EMBL/GenBank/DDBJ whole genome shotgun (WGS) entry which is preliminary data.</text>
</comment>
<keyword evidence="1" id="KW-1133">Transmembrane helix</keyword>
<gene>
    <name evidence="2" type="ORF">H8S23_01005</name>
</gene>
<feature type="transmembrane region" description="Helical" evidence="1">
    <location>
        <begin position="163"/>
        <end position="182"/>
    </location>
</feature>
<keyword evidence="1" id="KW-0812">Transmembrane</keyword>
<reference evidence="2" key="1">
    <citation type="submission" date="2020-08" db="EMBL/GenBank/DDBJ databases">
        <title>Genome public.</title>
        <authorList>
            <person name="Liu C."/>
            <person name="Sun Q."/>
        </authorList>
    </citation>
    <scope>NUCLEOTIDE SEQUENCE</scope>
    <source>
        <strain evidence="2">BX8</strain>
    </source>
</reference>
<feature type="transmembrane region" description="Helical" evidence="1">
    <location>
        <begin position="215"/>
        <end position="233"/>
    </location>
</feature>
<keyword evidence="1" id="KW-0472">Membrane</keyword>
<evidence type="ECO:0000256" key="1">
    <source>
        <dbReference type="SAM" id="Phobius"/>
    </source>
</evidence>
<feature type="transmembrane region" description="Helical" evidence="1">
    <location>
        <begin position="55"/>
        <end position="80"/>
    </location>
</feature>
<evidence type="ECO:0000313" key="3">
    <source>
        <dbReference type="Proteomes" id="UP000659630"/>
    </source>
</evidence>
<evidence type="ECO:0000313" key="2">
    <source>
        <dbReference type="EMBL" id="MBC5580080.1"/>
    </source>
</evidence>
<dbReference type="EMBL" id="JACONZ010000001">
    <property type="protein sequence ID" value="MBC5580080.1"/>
    <property type="molecule type" value="Genomic_DNA"/>
</dbReference>
<dbReference type="RefSeq" id="WP_186886453.1">
    <property type="nucleotide sequence ID" value="NZ_JACONZ010000001.1"/>
</dbReference>
<name>A0A923IC35_9FIRM</name>
<sequence length="242" mass="26302">MKRHLSVLMLFVRSTIYKAAALALLSGAVEAALFAFAAWRLRGGPPGLETVFAASFVPLGSALFFLLLCALLCFTGCDALGSRPGYTLRRLRISERQTAGWAILCSTVCFLVFWAAQLLTALLLCRFYLASAEPALRGQTIFLAFYRVPYLHSLLPLRDTGRAVRNLALLAGLGVTTACFPLRQRHGEQRLEPLLLAAVVCVAFAQPMASFGSDLLLTLIALAQGACALFSLWKGDMDEKRA</sequence>